<dbReference type="PANTHER" id="PTHR32248">
    <property type="entry name" value="RNA POLYMERASE SIGMA-54 FACTOR"/>
    <property type="match status" value="1"/>
</dbReference>
<dbReference type="EMBL" id="JACIUV010000006">
    <property type="protein sequence ID" value="MBB1117952.1"/>
    <property type="molecule type" value="Genomic_DNA"/>
</dbReference>
<dbReference type="Pfam" id="PF00309">
    <property type="entry name" value="Sigma54_AID"/>
    <property type="match status" value="1"/>
</dbReference>
<dbReference type="PRINTS" id="PR00045">
    <property type="entry name" value="SIGMA54FCT"/>
</dbReference>
<dbReference type="GO" id="GO:0000428">
    <property type="term" value="C:DNA-directed RNA polymerase complex"/>
    <property type="evidence" value="ECO:0007669"/>
    <property type="project" value="UniProtKB-KW"/>
</dbReference>
<dbReference type="PANTHER" id="PTHR32248:SF4">
    <property type="entry name" value="RNA POLYMERASE SIGMA-54 FACTOR"/>
    <property type="match status" value="1"/>
</dbReference>
<dbReference type="InterPro" id="IPR000394">
    <property type="entry name" value="RNA_pol_sigma_54"/>
</dbReference>
<dbReference type="PROSITE" id="PS00717">
    <property type="entry name" value="SIGMA54_1"/>
    <property type="match status" value="1"/>
</dbReference>
<dbReference type="GO" id="GO:0016779">
    <property type="term" value="F:nucleotidyltransferase activity"/>
    <property type="evidence" value="ECO:0007669"/>
    <property type="project" value="UniProtKB-KW"/>
</dbReference>
<evidence type="ECO:0000256" key="3">
    <source>
        <dbReference type="ARBA" id="ARBA00022478"/>
    </source>
</evidence>
<dbReference type="PROSITE" id="PS00718">
    <property type="entry name" value="SIGMA54_2"/>
    <property type="match status" value="1"/>
</dbReference>
<dbReference type="Gene3D" id="1.10.10.60">
    <property type="entry name" value="Homeodomain-like"/>
    <property type="match status" value="1"/>
</dbReference>
<keyword evidence="8 10" id="KW-0238">DNA-binding</keyword>
<evidence type="ECO:0000256" key="6">
    <source>
        <dbReference type="ARBA" id="ARBA00023015"/>
    </source>
</evidence>
<dbReference type="Pfam" id="PF04552">
    <property type="entry name" value="Sigma54_DBD"/>
    <property type="match status" value="1"/>
</dbReference>
<evidence type="ECO:0000313" key="12">
    <source>
        <dbReference type="EMBL" id="MBB1117952.1"/>
    </source>
</evidence>
<keyword evidence="5 10" id="KW-0548">Nucleotidyltransferase</keyword>
<feature type="domain" description="HTH cro/C1-type" evidence="11">
    <location>
        <begin position="350"/>
        <end position="374"/>
    </location>
</feature>
<dbReference type="Proteomes" id="UP000550609">
    <property type="component" value="Unassembled WGS sequence"/>
</dbReference>
<dbReference type="PIRSF" id="PIRSF000774">
    <property type="entry name" value="RpoN"/>
    <property type="match status" value="1"/>
</dbReference>
<gene>
    <name evidence="12" type="primary">rpoN</name>
    <name evidence="12" type="ORF">H4O09_12905</name>
</gene>
<reference evidence="12 13" key="1">
    <citation type="submission" date="2020-08" db="EMBL/GenBank/DDBJ databases">
        <title>Stenotrophomonas sp. W1S232.</title>
        <authorList>
            <person name="Deng Y."/>
        </authorList>
    </citation>
    <scope>NUCLEOTIDE SEQUENCE [LARGE SCALE GENOMIC DNA]</scope>
    <source>
        <strain evidence="12 13">W1S232</strain>
    </source>
</reference>
<evidence type="ECO:0000256" key="2">
    <source>
        <dbReference type="ARBA" id="ARBA00019942"/>
    </source>
</evidence>
<evidence type="ECO:0000259" key="11">
    <source>
        <dbReference type="PROSITE" id="PS50943"/>
    </source>
</evidence>
<evidence type="ECO:0000313" key="13">
    <source>
        <dbReference type="Proteomes" id="UP000550609"/>
    </source>
</evidence>
<dbReference type="RefSeq" id="WP_182622910.1">
    <property type="nucleotide sequence ID" value="NZ_JACIUV010000006.1"/>
</dbReference>
<dbReference type="InterPro" id="IPR038709">
    <property type="entry name" value="RpoN_core-bd_sf"/>
</dbReference>
<dbReference type="PROSITE" id="PS50044">
    <property type="entry name" value="SIGMA54_3"/>
    <property type="match status" value="1"/>
</dbReference>
<dbReference type="Gene3D" id="1.10.10.1330">
    <property type="entry name" value="RNA polymerase sigma-54 factor, core-binding domain"/>
    <property type="match status" value="1"/>
</dbReference>
<name>A0A7W3V2M4_9GAMM</name>
<dbReference type="GO" id="GO:0001216">
    <property type="term" value="F:DNA-binding transcription activator activity"/>
    <property type="evidence" value="ECO:0007669"/>
    <property type="project" value="InterPro"/>
</dbReference>
<evidence type="ECO:0000256" key="8">
    <source>
        <dbReference type="ARBA" id="ARBA00023125"/>
    </source>
</evidence>
<sequence>MKATLSAQLGQQLHLTPALLQSIRLLQLTGLELELEVAQALESNPLLERVEEVEEAPRQVSADPVLDTAAMDELPEAQIWDVPAASWGDGDIDRMATIAAGGSTDPSWQLLQELALELTPSQLAVAGFWLQHIDDAGYLDDTLDKLTAQGCAELGCSRGELEWIRQRLLHGDPAGMCAVDAREALRAQLDALPGTISARPLARQLLALEREVLLTACTDTLAAAVGRDPADVAEARALLRQLCAHPAQSLVADSDPAIVPDVVCWHADGSWRVALNPRSSQRVVVPAHYESALASCGEELSAGMREQLNQARWLCRGLAIRHETLLRTTQVIVSHQAGFLSRGEEAMAPLTLKQVAEAIGMHESTISRITTGKYLQTPRGTFELKRFFAVKLEGASVSGAAVKAMVRRLIDNEPAARPLSDEAIAGLLARQGIQIARRTVAKYREQLDIAPARERRSNPNASLARAS</sequence>
<dbReference type="InterPro" id="IPR007046">
    <property type="entry name" value="RNA_pol_sigma_54_core-bd"/>
</dbReference>
<evidence type="ECO:0000256" key="1">
    <source>
        <dbReference type="ARBA" id="ARBA00008798"/>
    </source>
</evidence>
<accession>A0A7W3V2M4</accession>
<comment type="similarity">
    <text evidence="1 10">Belongs to the sigma-54 factor family.</text>
</comment>
<proteinExistence type="inferred from homology"/>
<comment type="caution">
    <text evidence="12">The sequence shown here is derived from an EMBL/GenBank/DDBJ whole genome shotgun (WGS) entry which is preliminary data.</text>
</comment>
<dbReference type="AlphaFoldDB" id="A0A7W3V2M4"/>
<dbReference type="InterPro" id="IPR001387">
    <property type="entry name" value="Cro/C1-type_HTH"/>
</dbReference>
<dbReference type="GO" id="GO:0003677">
    <property type="term" value="F:DNA binding"/>
    <property type="evidence" value="ECO:0007669"/>
    <property type="project" value="UniProtKB-KW"/>
</dbReference>
<dbReference type="CDD" id="cd00093">
    <property type="entry name" value="HTH_XRE"/>
    <property type="match status" value="1"/>
</dbReference>
<dbReference type="GO" id="GO:0006352">
    <property type="term" value="P:DNA-templated transcription initiation"/>
    <property type="evidence" value="ECO:0007669"/>
    <property type="project" value="InterPro"/>
</dbReference>
<dbReference type="GO" id="GO:0016987">
    <property type="term" value="F:sigma factor activity"/>
    <property type="evidence" value="ECO:0007669"/>
    <property type="project" value="UniProtKB-KW"/>
</dbReference>
<evidence type="ECO:0000256" key="10">
    <source>
        <dbReference type="PIRNR" id="PIRNR000774"/>
    </source>
</evidence>
<protein>
    <recommendedName>
        <fullName evidence="2 10">RNA polymerase sigma-54 factor</fullName>
    </recommendedName>
</protein>
<dbReference type="PROSITE" id="PS50943">
    <property type="entry name" value="HTH_CROC1"/>
    <property type="match status" value="1"/>
</dbReference>
<keyword evidence="4 10" id="KW-0808">Transferase</keyword>
<organism evidence="12 13">
    <name type="scientific">Stenotrophomonas koreensis</name>
    <dbReference type="NCBI Taxonomy" id="266128"/>
    <lineage>
        <taxon>Bacteria</taxon>
        <taxon>Pseudomonadati</taxon>
        <taxon>Pseudomonadota</taxon>
        <taxon>Gammaproteobacteria</taxon>
        <taxon>Lysobacterales</taxon>
        <taxon>Lysobacteraceae</taxon>
        <taxon>Stenotrophomonas</taxon>
    </lineage>
</organism>
<dbReference type="InterPro" id="IPR007634">
    <property type="entry name" value="RNA_pol_sigma_54_DNA-bd"/>
</dbReference>
<evidence type="ECO:0000256" key="5">
    <source>
        <dbReference type="ARBA" id="ARBA00022695"/>
    </source>
</evidence>
<keyword evidence="3 10" id="KW-0240">DNA-directed RNA polymerase</keyword>
<evidence type="ECO:0000256" key="4">
    <source>
        <dbReference type="ARBA" id="ARBA00022679"/>
    </source>
</evidence>
<dbReference type="Pfam" id="PF04963">
    <property type="entry name" value="Sigma54_CBD"/>
    <property type="match status" value="1"/>
</dbReference>
<keyword evidence="9 10" id="KW-0804">Transcription</keyword>
<evidence type="ECO:0000256" key="9">
    <source>
        <dbReference type="ARBA" id="ARBA00023163"/>
    </source>
</evidence>
<dbReference type="NCBIfam" id="TIGR02395">
    <property type="entry name" value="rpoN_sigma"/>
    <property type="match status" value="1"/>
</dbReference>
<evidence type="ECO:0000256" key="7">
    <source>
        <dbReference type="ARBA" id="ARBA00023082"/>
    </source>
</evidence>
<keyword evidence="6 10" id="KW-0805">Transcription regulation</keyword>
<comment type="function">
    <text evidence="10">Sigma factors are initiation factors that promote the attachment of RNA polymerase to specific initiation sites and are then released.</text>
</comment>
<keyword evidence="7 10" id="KW-0731">Sigma factor</keyword>